<name>A0A1B2J093_9LACO</name>
<dbReference type="RefSeq" id="WP_056987866.1">
    <property type="nucleotide sequence ID" value="NZ_CP014915.1"/>
</dbReference>
<dbReference type="AlphaFoldDB" id="A0A1B2J093"/>
<evidence type="ECO:0000313" key="2">
    <source>
        <dbReference type="EMBL" id="ANZ67764.1"/>
    </source>
</evidence>
<gene>
    <name evidence="2" type="ORF">AYR63_11890</name>
</gene>
<keyword evidence="1" id="KW-1133">Transmembrane helix</keyword>
<feature type="transmembrane region" description="Helical" evidence="1">
    <location>
        <begin position="40"/>
        <end position="62"/>
    </location>
</feature>
<evidence type="ECO:0000256" key="1">
    <source>
        <dbReference type="SAM" id="Phobius"/>
    </source>
</evidence>
<dbReference type="EMBL" id="CP014924">
    <property type="protein sequence ID" value="ANZ67764.1"/>
    <property type="molecule type" value="Genomic_DNA"/>
</dbReference>
<accession>A0A1B2J093</accession>
<dbReference type="STRING" id="240427.AYR62_04860"/>
<keyword evidence="1" id="KW-0472">Membrane</keyword>
<reference evidence="2 3" key="1">
    <citation type="submission" date="2016-03" db="EMBL/GenBank/DDBJ databases">
        <title>Pediococcus and Lactobacillus from brewery environment - whole genome sequencing and assembly.</title>
        <authorList>
            <person name="Behr J."/>
            <person name="Geissler A.J."/>
            <person name="Vogel R.F."/>
        </authorList>
    </citation>
    <scope>NUCLEOTIDE SEQUENCE [LARGE SCALE GENOMIC DNA]</scope>
    <source>
        <strain evidence="2 3">TMW 1.1995</strain>
    </source>
</reference>
<keyword evidence="1" id="KW-0812">Transmembrane</keyword>
<dbReference type="KEGG" id="lpd:AYR62_04860"/>
<dbReference type="OrthoDB" id="9803416at2"/>
<feature type="transmembrane region" description="Helical" evidence="1">
    <location>
        <begin position="6"/>
        <end position="28"/>
    </location>
</feature>
<evidence type="ECO:0000313" key="3">
    <source>
        <dbReference type="Proteomes" id="UP000093267"/>
    </source>
</evidence>
<organism evidence="2 3">
    <name type="scientific">Secundilactobacillus paracollinoides</name>
    <dbReference type="NCBI Taxonomy" id="240427"/>
    <lineage>
        <taxon>Bacteria</taxon>
        <taxon>Bacillati</taxon>
        <taxon>Bacillota</taxon>
        <taxon>Bacilli</taxon>
        <taxon>Lactobacillales</taxon>
        <taxon>Lactobacillaceae</taxon>
        <taxon>Secundilactobacillus</taxon>
    </lineage>
</organism>
<dbReference type="Proteomes" id="UP000093267">
    <property type="component" value="Chromosome"/>
</dbReference>
<sequence>MRLLTSNTYNILIAVLIIVCGLVGAHYAEQSSLRHWLRALSLVAAVFLVFIGAVWLGLVVTYNGFNPIVN</sequence>
<keyword evidence="3" id="KW-1185">Reference proteome</keyword>
<proteinExistence type="predicted"/>
<protein>
    <submittedName>
        <fullName evidence="2">Uncharacterized protein</fullName>
    </submittedName>
</protein>